<reference evidence="1 2" key="1">
    <citation type="submission" date="2019-11" db="EMBL/GenBank/DDBJ databases">
        <authorList>
            <person name="Cheng Q."/>
            <person name="Yang Z."/>
        </authorList>
    </citation>
    <scope>NUCLEOTIDE SEQUENCE [LARGE SCALE GENOMIC DNA]</scope>
    <source>
        <strain evidence="1 2">HX-22-1</strain>
    </source>
</reference>
<keyword evidence="2" id="KW-1185">Reference proteome</keyword>
<evidence type="ECO:0000313" key="1">
    <source>
        <dbReference type="EMBL" id="MRX47150.1"/>
    </source>
</evidence>
<dbReference type="AlphaFoldDB" id="A0A7K0FPG2"/>
<name>A0A7K0FPG2_9SPHI</name>
<organism evidence="1 2">
    <name type="scientific">Pedobacter puniceum</name>
    <dbReference type="NCBI Taxonomy" id="2666136"/>
    <lineage>
        <taxon>Bacteria</taxon>
        <taxon>Pseudomonadati</taxon>
        <taxon>Bacteroidota</taxon>
        <taxon>Sphingobacteriia</taxon>
        <taxon>Sphingobacteriales</taxon>
        <taxon>Sphingobacteriaceae</taxon>
        <taxon>Pedobacter</taxon>
    </lineage>
</organism>
<protein>
    <submittedName>
        <fullName evidence="1">Uncharacterized protein</fullName>
    </submittedName>
</protein>
<accession>A0A7K0FPG2</accession>
<sequence length="182" mass="20489">MAENLVGAHPSSMLIHGPSKLLVHQYHWHSPNVGIIASYTPNANDVKDHFGVFRGVDQIEAFAQATTGSCAAFLNYLKAKEKSNVDKDEFIPTFIGIGNVNFHSYLLEGDTFISIGKIVFYKFRQMVVDGRIYKVPKDLDLNQYFKNFNEEKLNNYEVGDDFILVAELNGITGRAIKKTNKI</sequence>
<dbReference type="RefSeq" id="WP_154287310.1">
    <property type="nucleotide sequence ID" value="NZ_WKJI01000002.1"/>
</dbReference>
<dbReference type="Proteomes" id="UP000462931">
    <property type="component" value="Unassembled WGS sequence"/>
</dbReference>
<evidence type="ECO:0000313" key="2">
    <source>
        <dbReference type="Proteomes" id="UP000462931"/>
    </source>
</evidence>
<proteinExistence type="predicted"/>
<dbReference type="Gene3D" id="3.10.129.10">
    <property type="entry name" value="Hotdog Thioesterase"/>
    <property type="match status" value="1"/>
</dbReference>
<gene>
    <name evidence="1" type="ORF">GJJ64_08135</name>
</gene>
<comment type="caution">
    <text evidence="1">The sequence shown here is derived from an EMBL/GenBank/DDBJ whole genome shotgun (WGS) entry which is preliminary data.</text>
</comment>
<dbReference type="EMBL" id="WKJI01000002">
    <property type="protein sequence ID" value="MRX47150.1"/>
    <property type="molecule type" value="Genomic_DNA"/>
</dbReference>